<evidence type="ECO:0000313" key="14">
    <source>
        <dbReference type="Proteomes" id="UP000185911"/>
    </source>
</evidence>
<dbReference type="AlphaFoldDB" id="A0A1Q8YFG1"/>
<keyword evidence="4 11" id="KW-0662">Pyridine nucleotide biosynthesis</keyword>
<dbReference type="NCBIfam" id="NF000840">
    <property type="entry name" value="PRK00071.1-3"/>
    <property type="match status" value="1"/>
</dbReference>
<keyword evidence="5 11" id="KW-0808">Transferase</keyword>
<evidence type="ECO:0000256" key="9">
    <source>
        <dbReference type="ARBA" id="ARBA00023027"/>
    </source>
</evidence>
<dbReference type="NCBIfam" id="TIGR00482">
    <property type="entry name" value="nicotinate (nicotinamide) nucleotide adenylyltransferase"/>
    <property type="match status" value="1"/>
</dbReference>
<evidence type="ECO:0000256" key="1">
    <source>
        <dbReference type="ARBA" id="ARBA00002324"/>
    </source>
</evidence>
<keyword evidence="9 11" id="KW-0520">NAD</keyword>
<keyword evidence="14" id="KW-1185">Reference proteome</keyword>
<dbReference type="Proteomes" id="UP000185911">
    <property type="component" value="Unassembled WGS sequence"/>
</dbReference>
<comment type="function">
    <text evidence="1 11">Catalyzes the reversible adenylation of nicotinate mononucleotide (NaMN) to nicotinic acid adenine dinucleotide (NaAD).</text>
</comment>
<evidence type="ECO:0000256" key="7">
    <source>
        <dbReference type="ARBA" id="ARBA00022741"/>
    </source>
</evidence>
<reference evidence="13 14" key="1">
    <citation type="submission" date="2017-01" db="EMBL/GenBank/DDBJ databases">
        <title>Genome sequence of Rhodoferax antarcticus ANT.BR, a psychrophilic purple nonsulfur bacterium from an Antarctic microbial mat.</title>
        <authorList>
            <person name="Baker J."/>
            <person name="Riester C."/>
            <person name="Skinner B."/>
            <person name="Newell A."/>
            <person name="Swingley W."/>
            <person name="Madigan M."/>
            <person name="Jung D."/>
            <person name="Asao M."/>
            <person name="Chen M."/>
            <person name="Loughlin P."/>
            <person name="Pan H."/>
            <person name="Lin S."/>
            <person name="Li N."/>
            <person name="Shaw J."/>
            <person name="Prado M."/>
            <person name="Sherman C."/>
            <person name="Li X."/>
            <person name="Tang J."/>
            <person name="Blankenship R."/>
            <person name="Zhao T."/>
            <person name="Touchman J."/>
            <person name="Sattley M."/>
        </authorList>
    </citation>
    <scope>NUCLEOTIDE SEQUENCE [LARGE SCALE GENOMIC DNA]</scope>
    <source>
        <strain evidence="13 14">ANT.BR</strain>
    </source>
</reference>
<evidence type="ECO:0000256" key="3">
    <source>
        <dbReference type="ARBA" id="ARBA00009014"/>
    </source>
</evidence>
<comment type="similarity">
    <text evidence="3 11">Belongs to the NadD family.</text>
</comment>
<dbReference type="HAMAP" id="MF_00244">
    <property type="entry name" value="NaMN_adenylyltr"/>
    <property type="match status" value="1"/>
</dbReference>
<dbReference type="InterPro" id="IPR014729">
    <property type="entry name" value="Rossmann-like_a/b/a_fold"/>
</dbReference>
<sequence length="205" mass="22088">MTLAGAAVQRVGILGGAFDPPHLAHLALARVAVAQLQLDQLRIIPTGQAWHKPRTLTPAQHRLAMAQLAFAEVPQAMVDARETCRSGPSYTIDTLRELRAEVAGAQLFLIIGADQAQALTSWHGCQEILQSATICVADRPHSTGARTVFDAESAFPQRFFHLQMPAMALSATDIRSAVSTHQNVTALVGESVARYIAAHHLYSIP</sequence>
<evidence type="ECO:0000313" key="13">
    <source>
        <dbReference type="EMBL" id="OLP06784.1"/>
    </source>
</evidence>
<protein>
    <recommendedName>
        <fullName evidence="11">Probable nicotinate-nucleotide adenylyltransferase</fullName>
        <ecNumber evidence="11">2.7.7.18</ecNumber>
    </recommendedName>
    <alternativeName>
        <fullName evidence="11">Deamido-NAD(+) diphosphorylase</fullName>
    </alternativeName>
    <alternativeName>
        <fullName evidence="11">Deamido-NAD(+) pyrophosphorylase</fullName>
    </alternativeName>
    <alternativeName>
        <fullName evidence="11">Nicotinate mononucleotide adenylyltransferase</fullName>
        <shortName evidence="11">NaMN adenylyltransferase</shortName>
    </alternativeName>
</protein>
<keyword evidence="7 11" id="KW-0547">Nucleotide-binding</keyword>
<evidence type="ECO:0000256" key="4">
    <source>
        <dbReference type="ARBA" id="ARBA00022642"/>
    </source>
</evidence>
<dbReference type="Pfam" id="PF01467">
    <property type="entry name" value="CTP_transf_like"/>
    <property type="match status" value="1"/>
</dbReference>
<gene>
    <name evidence="11 13" type="primary">nadD</name>
    <name evidence="13" type="ORF">BLL52_3024</name>
</gene>
<accession>A0A1Q8YFG1</accession>
<dbReference type="PANTHER" id="PTHR39321">
    <property type="entry name" value="NICOTINATE-NUCLEOTIDE ADENYLYLTRANSFERASE-RELATED"/>
    <property type="match status" value="1"/>
</dbReference>
<keyword evidence="6 11" id="KW-0548">Nucleotidyltransferase</keyword>
<evidence type="ECO:0000256" key="11">
    <source>
        <dbReference type="HAMAP-Rule" id="MF_00244"/>
    </source>
</evidence>
<keyword evidence="8 11" id="KW-0067">ATP-binding</keyword>
<dbReference type="EC" id="2.7.7.18" evidence="11"/>
<comment type="caution">
    <text evidence="13">The sequence shown here is derived from an EMBL/GenBank/DDBJ whole genome shotgun (WGS) entry which is preliminary data.</text>
</comment>
<dbReference type="Gene3D" id="3.40.50.620">
    <property type="entry name" value="HUPs"/>
    <property type="match status" value="1"/>
</dbReference>
<evidence type="ECO:0000256" key="8">
    <source>
        <dbReference type="ARBA" id="ARBA00022840"/>
    </source>
</evidence>
<name>A0A1Q8YFG1_9BURK</name>
<dbReference type="GO" id="GO:0009435">
    <property type="term" value="P:NAD+ biosynthetic process"/>
    <property type="evidence" value="ECO:0007669"/>
    <property type="project" value="UniProtKB-UniRule"/>
</dbReference>
<dbReference type="STRING" id="81479.RA876_09110"/>
<dbReference type="CDD" id="cd02165">
    <property type="entry name" value="NMNAT"/>
    <property type="match status" value="1"/>
</dbReference>
<dbReference type="UniPathway" id="UPA00253">
    <property type="reaction ID" value="UER00332"/>
</dbReference>
<evidence type="ECO:0000256" key="10">
    <source>
        <dbReference type="ARBA" id="ARBA00048721"/>
    </source>
</evidence>
<evidence type="ECO:0000259" key="12">
    <source>
        <dbReference type="Pfam" id="PF01467"/>
    </source>
</evidence>
<dbReference type="SUPFAM" id="SSF52374">
    <property type="entry name" value="Nucleotidylyl transferase"/>
    <property type="match status" value="1"/>
</dbReference>
<evidence type="ECO:0000256" key="5">
    <source>
        <dbReference type="ARBA" id="ARBA00022679"/>
    </source>
</evidence>
<dbReference type="GO" id="GO:0005524">
    <property type="term" value="F:ATP binding"/>
    <property type="evidence" value="ECO:0007669"/>
    <property type="project" value="UniProtKB-KW"/>
</dbReference>
<comment type="catalytic activity">
    <reaction evidence="10 11">
        <text>nicotinate beta-D-ribonucleotide + ATP + H(+) = deamido-NAD(+) + diphosphate</text>
        <dbReference type="Rhea" id="RHEA:22860"/>
        <dbReference type="ChEBI" id="CHEBI:15378"/>
        <dbReference type="ChEBI" id="CHEBI:30616"/>
        <dbReference type="ChEBI" id="CHEBI:33019"/>
        <dbReference type="ChEBI" id="CHEBI:57502"/>
        <dbReference type="ChEBI" id="CHEBI:58437"/>
        <dbReference type="EC" id="2.7.7.18"/>
    </reaction>
</comment>
<organism evidence="13 14">
    <name type="scientific">Rhodoferax antarcticus ANT.BR</name>
    <dbReference type="NCBI Taxonomy" id="1111071"/>
    <lineage>
        <taxon>Bacteria</taxon>
        <taxon>Pseudomonadati</taxon>
        <taxon>Pseudomonadota</taxon>
        <taxon>Betaproteobacteria</taxon>
        <taxon>Burkholderiales</taxon>
        <taxon>Comamonadaceae</taxon>
        <taxon>Rhodoferax</taxon>
    </lineage>
</organism>
<feature type="domain" description="Cytidyltransferase-like" evidence="12">
    <location>
        <begin position="13"/>
        <end position="176"/>
    </location>
</feature>
<dbReference type="EMBL" id="MSYM01000013">
    <property type="protein sequence ID" value="OLP06784.1"/>
    <property type="molecule type" value="Genomic_DNA"/>
</dbReference>
<proteinExistence type="inferred from homology"/>
<dbReference type="InterPro" id="IPR005248">
    <property type="entry name" value="NadD/NMNAT"/>
</dbReference>
<dbReference type="GO" id="GO:0004515">
    <property type="term" value="F:nicotinate-nucleotide adenylyltransferase activity"/>
    <property type="evidence" value="ECO:0007669"/>
    <property type="project" value="UniProtKB-UniRule"/>
</dbReference>
<dbReference type="PANTHER" id="PTHR39321:SF3">
    <property type="entry name" value="PHOSPHOPANTETHEINE ADENYLYLTRANSFERASE"/>
    <property type="match status" value="1"/>
</dbReference>
<evidence type="ECO:0000256" key="6">
    <source>
        <dbReference type="ARBA" id="ARBA00022695"/>
    </source>
</evidence>
<evidence type="ECO:0000256" key="2">
    <source>
        <dbReference type="ARBA" id="ARBA00005019"/>
    </source>
</evidence>
<comment type="pathway">
    <text evidence="2 11">Cofactor biosynthesis; NAD(+) biosynthesis; deamido-NAD(+) from nicotinate D-ribonucleotide: step 1/1.</text>
</comment>
<dbReference type="InterPro" id="IPR004821">
    <property type="entry name" value="Cyt_trans-like"/>
</dbReference>